<evidence type="ECO:0000256" key="8">
    <source>
        <dbReference type="RuleBase" id="RU003953"/>
    </source>
</evidence>
<evidence type="ECO:0000256" key="2">
    <source>
        <dbReference type="ARBA" id="ARBA00022679"/>
    </source>
</evidence>
<keyword evidence="5 7" id="KW-0694">RNA-binding</keyword>
<dbReference type="Gene3D" id="3.30.460.10">
    <property type="entry name" value="Beta Polymerase, domain 2"/>
    <property type="match status" value="1"/>
</dbReference>
<proteinExistence type="inferred from homology"/>
<feature type="domain" description="Polymerase A arginine-rich C-terminal" evidence="11">
    <location>
        <begin position="330"/>
        <end position="446"/>
    </location>
</feature>
<reference evidence="13 14" key="1">
    <citation type="submission" date="2019-04" db="EMBL/GenBank/DDBJ databases">
        <title>Natronospirillum operosus gen. nov., sp. nov., a haloalkaliphilic satellite isolated from decaying biomass of laboratory culture of cyanobacterium Geitlerinema sp. and proposal of Natronospirillaceae fam. nov. and Saccharospirillaceae fam. nov.</title>
        <authorList>
            <person name="Kevbrin V."/>
            <person name="Boltyanskaya Y."/>
            <person name="Koziaeva V."/>
            <person name="Grouzdev D.S."/>
            <person name="Park M."/>
            <person name="Cho J."/>
        </authorList>
    </citation>
    <scope>NUCLEOTIDE SEQUENCE [LARGE SCALE GENOMIC DNA]</scope>
    <source>
        <strain evidence="13 14">G-116</strain>
    </source>
</reference>
<evidence type="ECO:0000256" key="6">
    <source>
        <dbReference type="ARBA" id="ARBA00023163"/>
    </source>
</evidence>
<feature type="region of interest" description="Disordered" evidence="9">
    <location>
        <begin position="429"/>
        <end position="451"/>
    </location>
</feature>
<feature type="active site" evidence="7">
    <location>
        <position position="73"/>
    </location>
</feature>
<dbReference type="GO" id="GO:0043633">
    <property type="term" value="P:polyadenylation-dependent RNA catabolic process"/>
    <property type="evidence" value="ECO:0007669"/>
    <property type="project" value="InterPro"/>
</dbReference>
<keyword evidence="3 7" id="KW-0547">Nucleotide-binding</keyword>
<evidence type="ECO:0000256" key="9">
    <source>
        <dbReference type="SAM" id="MobiDB-lite"/>
    </source>
</evidence>
<comment type="caution">
    <text evidence="13">The sequence shown here is derived from an EMBL/GenBank/DDBJ whole genome shotgun (WGS) entry which is preliminary data.</text>
</comment>
<dbReference type="Pfam" id="PF12627">
    <property type="entry name" value="PolyA_pol_RNAbd"/>
    <property type="match status" value="1"/>
</dbReference>
<comment type="similarity">
    <text evidence="7 8">Belongs to the tRNA nucleotidyltransferase/poly(A) polymerase family.</text>
</comment>
<dbReference type="Proteomes" id="UP000297475">
    <property type="component" value="Unassembled WGS sequence"/>
</dbReference>
<dbReference type="Pfam" id="PF12626">
    <property type="entry name" value="PolyA_pol_arg_C"/>
    <property type="match status" value="1"/>
</dbReference>
<dbReference type="PANTHER" id="PTHR43051:SF1">
    <property type="entry name" value="POLYNUCLEOTIDE ADENYLYLTRANSFERASE FAMILY PROTEIN"/>
    <property type="match status" value="1"/>
</dbReference>
<feature type="domain" description="tRNA nucleotidyltransferase/poly(A) polymerase RNA and SrmB- binding" evidence="12">
    <location>
        <begin position="213"/>
        <end position="274"/>
    </location>
</feature>
<dbReference type="InterPro" id="IPR032828">
    <property type="entry name" value="PolyA_RNA-bd"/>
</dbReference>
<gene>
    <name evidence="7 13" type="primary">pcnB</name>
    <name evidence="13" type="ORF">E4656_07975</name>
</gene>
<evidence type="ECO:0000259" key="10">
    <source>
        <dbReference type="Pfam" id="PF01743"/>
    </source>
</evidence>
<keyword evidence="2 7" id="KW-0808">Transferase</keyword>
<dbReference type="GO" id="GO:0003723">
    <property type="term" value="F:RNA binding"/>
    <property type="evidence" value="ECO:0007669"/>
    <property type="project" value="UniProtKB-UniRule"/>
</dbReference>
<dbReference type="Gene3D" id="1.10.3090.10">
    <property type="entry name" value="cca-adding enzyme, domain 2"/>
    <property type="match status" value="1"/>
</dbReference>
<accession>A0A4Z0WC39</accession>
<dbReference type="InterPro" id="IPR052191">
    <property type="entry name" value="tRNA_ntf/polyA_polymerase_I"/>
</dbReference>
<feature type="active site" evidence="7">
    <location>
        <position position="155"/>
    </location>
</feature>
<evidence type="ECO:0000256" key="7">
    <source>
        <dbReference type="HAMAP-Rule" id="MF_00957"/>
    </source>
</evidence>
<evidence type="ECO:0000256" key="3">
    <source>
        <dbReference type="ARBA" id="ARBA00022741"/>
    </source>
</evidence>
<dbReference type="EMBL" id="SRMF01000002">
    <property type="protein sequence ID" value="TGG94105.1"/>
    <property type="molecule type" value="Genomic_DNA"/>
</dbReference>
<protein>
    <recommendedName>
        <fullName evidence="7">Poly(A) polymerase I</fullName>
        <shortName evidence="7">PAP I</shortName>
        <ecNumber evidence="7">2.7.7.19</ecNumber>
    </recommendedName>
</protein>
<keyword evidence="4 7" id="KW-0067">ATP-binding</keyword>
<dbReference type="SUPFAM" id="SSF81301">
    <property type="entry name" value="Nucleotidyltransferase"/>
    <property type="match status" value="1"/>
</dbReference>
<comment type="function">
    <text evidence="7">Adds poly(A) tail to the 3' end of many RNAs, which usually targets these RNAs for decay. Plays a significant role in the global control of gene expression, through influencing the rate of transcript degradation, and in the general RNA quality control.</text>
</comment>
<dbReference type="GO" id="GO:1990817">
    <property type="term" value="F:poly(A) RNA polymerase activity"/>
    <property type="evidence" value="ECO:0007669"/>
    <property type="project" value="UniProtKB-UniRule"/>
</dbReference>
<evidence type="ECO:0000313" key="13">
    <source>
        <dbReference type="EMBL" id="TGG94105.1"/>
    </source>
</evidence>
<dbReference type="GO" id="GO:0006397">
    <property type="term" value="P:mRNA processing"/>
    <property type="evidence" value="ECO:0007669"/>
    <property type="project" value="UniProtKB-KW"/>
</dbReference>
<dbReference type="InterPro" id="IPR002646">
    <property type="entry name" value="PolA_pol_head_dom"/>
</dbReference>
<dbReference type="Pfam" id="PF01743">
    <property type="entry name" value="PolyA_pol"/>
    <property type="match status" value="1"/>
</dbReference>
<dbReference type="PANTHER" id="PTHR43051">
    <property type="entry name" value="POLYNUCLEOTIDE ADENYLYLTRANSFERASE FAMILY PROTEIN"/>
    <property type="match status" value="1"/>
</dbReference>
<dbReference type="EC" id="2.7.7.19" evidence="7"/>
<evidence type="ECO:0000259" key="12">
    <source>
        <dbReference type="Pfam" id="PF12627"/>
    </source>
</evidence>
<keyword evidence="1 7" id="KW-0507">mRNA processing</keyword>
<evidence type="ECO:0000256" key="1">
    <source>
        <dbReference type="ARBA" id="ARBA00022664"/>
    </source>
</evidence>
<dbReference type="InterPro" id="IPR025866">
    <property type="entry name" value="PolyA_pol_arg_C_dom"/>
</dbReference>
<dbReference type="OrthoDB" id="9805698at2"/>
<evidence type="ECO:0000259" key="11">
    <source>
        <dbReference type="Pfam" id="PF12626"/>
    </source>
</evidence>
<dbReference type="SUPFAM" id="SSF81891">
    <property type="entry name" value="Poly A polymerase C-terminal region-like"/>
    <property type="match status" value="1"/>
</dbReference>
<keyword evidence="14" id="KW-1185">Reference proteome</keyword>
<dbReference type="GO" id="GO:0005524">
    <property type="term" value="F:ATP binding"/>
    <property type="evidence" value="ECO:0007669"/>
    <property type="project" value="UniProtKB-UniRule"/>
</dbReference>
<feature type="compositionally biased region" description="Basic residues" evidence="9">
    <location>
        <begin position="434"/>
        <end position="451"/>
    </location>
</feature>
<dbReference type="InterPro" id="IPR043519">
    <property type="entry name" value="NT_sf"/>
</dbReference>
<keyword evidence="13" id="KW-0548">Nucleotidyltransferase</keyword>
<evidence type="ECO:0000256" key="5">
    <source>
        <dbReference type="ARBA" id="ARBA00022884"/>
    </source>
</evidence>
<evidence type="ECO:0000256" key="4">
    <source>
        <dbReference type="ARBA" id="ARBA00022840"/>
    </source>
</evidence>
<dbReference type="AlphaFoldDB" id="A0A4Z0WC39"/>
<organism evidence="13 14">
    <name type="scientific">Natronospirillum operosum</name>
    <dbReference type="NCBI Taxonomy" id="2759953"/>
    <lineage>
        <taxon>Bacteria</taxon>
        <taxon>Pseudomonadati</taxon>
        <taxon>Pseudomonadota</taxon>
        <taxon>Gammaproteobacteria</taxon>
        <taxon>Oceanospirillales</taxon>
        <taxon>Natronospirillaceae</taxon>
        <taxon>Natronospirillum</taxon>
    </lineage>
</organism>
<dbReference type="RefSeq" id="WP_135482673.1">
    <property type="nucleotide sequence ID" value="NZ_SRMF01000002.1"/>
</dbReference>
<dbReference type="CDD" id="cd05398">
    <property type="entry name" value="NT_ClassII-CCAase"/>
    <property type="match status" value="1"/>
</dbReference>
<feature type="domain" description="Poly A polymerase head" evidence="10">
    <location>
        <begin position="53"/>
        <end position="186"/>
    </location>
</feature>
<feature type="active site" evidence="7">
    <location>
        <position position="71"/>
    </location>
</feature>
<dbReference type="HAMAP" id="MF_00957">
    <property type="entry name" value="PolyA_pol"/>
    <property type="match status" value="1"/>
</dbReference>
<dbReference type="FunFam" id="3.30.460.10:FF:000035">
    <property type="entry name" value="Poly(A) polymerase I"/>
    <property type="match status" value="1"/>
</dbReference>
<dbReference type="NCBIfam" id="TIGR01942">
    <property type="entry name" value="pcnB"/>
    <property type="match status" value="1"/>
</dbReference>
<sequence length="451" mass="51831">MLQAIKRFFGKNNGTDEPEITTVPRDQHPISRKQISENALKVLYRLNKHDHEAYLVGGGVRDIMVGIQPKDFDIVTDATPEEVRALFRNSRIIGRRFKIVHVVFGREVIEVATFRAGAEDAKERGEGDAHRRSDSGMLLRDNVYGTLEEDIVRRDFTINAMYYTTHDFSLVTLAESLDDLDDRQIRMIGDPVQRYREDPVRMLRAVRFAAKLDFDIEPATAAPIPKMADLLDNIPAARLFDDVLKLFMSGYGVRTYERLQQYGLFRHLFPHTQASLDQDDSGHYERLILGALKSTDERIELGKSVTPAFIYAAFLWPVVEAQTEINLNSGTPPVPAQQQAIQEAISLQGQRTSIPKRFQFTMRDIWELQPRLPNRQGNRAERLVTHPKFRAAFDFLLLREQAGADLDGLGQWWEDYQNADDEQRQQMVSALGGQRRRSSNRRPRRRNRPTL</sequence>
<name>A0A4Z0WC39_9GAMM</name>
<comment type="catalytic activity">
    <reaction evidence="7">
        <text>RNA(n) + ATP = RNA(n)-3'-adenine ribonucleotide + diphosphate</text>
        <dbReference type="Rhea" id="RHEA:11332"/>
        <dbReference type="Rhea" id="RHEA-COMP:14527"/>
        <dbReference type="Rhea" id="RHEA-COMP:17347"/>
        <dbReference type="ChEBI" id="CHEBI:30616"/>
        <dbReference type="ChEBI" id="CHEBI:33019"/>
        <dbReference type="ChEBI" id="CHEBI:140395"/>
        <dbReference type="ChEBI" id="CHEBI:173115"/>
        <dbReference type="EC" id="2.7.7.19"/>
    </reaction>
</comment>
<keyword evidence="6 7" id="KW-0804">Transcription</keyword>
<evidence type="ECO:0000313" key="14">
    <source>
        <dbReference type="Proteomes" id="UP000297475"/>
    </source>
</evidence>
<dbReference type="InterPro" id="IPR010206">
    <property type="entry name" value="PolA_pol_I"/>
</dbReference>